<dbReference type="Pfam" id="PF05977">
    <property type="entry name" value="MFS_3"/>
    <property type="match status" value="1"/>
</dbReference>
<proteinExistence type="predicted"/>
<evidence type="ECO:0000313" key="9">
    <source>
        <dbReference type="EMBL" id="TMI74528.1"/>
    </source>
</evidence>
<feature type="transmembrane region" description="Helical" evidence="7">
    <location>
        <begin position="233"/>
        <end position="256"/>
    </location>
</feature>
<gene>
    <name evidence="9" type="ORF">E6H05_08115</name>
</gene>
<dbReference type="GO" id="GO:0005886">
    <property type="term" value="C:plasma membrane"/>
    <property type="evidence" value="ECO:0007669"/>
    <property type="project" value="UniProtKB-SubCell"/>
</dbReference>
<evidence type="ECO:0000256" key="3">
    <source>
        <dbReference type="ARBA" id="ARBA00022475"/>
    </source>
</evidence>
<dbReference type="InterPro" id="IPR036259">
    <property type="entry name" value="MFS_trans_sf"/>
</dbReference>
<feature type="transmembrane region" description="Helical" evidence="7">
    <location>
        <begin position="354"/>
        <end position="374"/>
    </location>
</feature>
<name>A0A537IT65_9BACT</name>
<feature type="transmembrane region" description="Helical" evidence="7">
    <location>
        <begin position="386"/>
        <end position="407"/>
    </location>
</feature>
<dbReference type="AlphaFoldDB" id="A0A537IT65"/>
<evidence type="ECO:0000256" key="1">
    <source>
        <dbReference type="ARBA" id="ARBA00004651"/>
    </source>
</evidence>
<evidence type="ECO:0000256" key="5">
    <source>
        <dbReference type="ARBA" id="ARBA00022989"/>
    </source>
</evidence>
<keyword evidence="5 7" id="KW-1133">Transmembrane helix</keyword>
<evidence type="ECO:0000256" key="4">
    <source>
        <dbReference type="ARBA" id="ARBA00022692"/>
    </source>
</evidence>
<evidence type="ECO:0000256" key="6">
    <source>
        <dbReference type="ARBA" id="ARBA00023136"/>
    </source>
</evidence>
<keyword evidence="6 7" id="KW-0472">Membrane</keyword>
<dbReference type="InterPro" id="IPR020846">
    <property type="entry name" value="MFS_dom"/>
</dbReference>
<reference evidence="9 10" key="1">
    <citation type="journal article" date="2019" name="Nat. Microbiol.">
        <title>Mediterranean grassland soil C-N compound turnover is dependent on rainfall and depth, and is mediated by genomically divergent microorganisms.</title>
        <authorList>
            <person name="Diamond S."/>
            <person name="Andeer P.F."/>
            <person name="Li Z."/>
            <person name="Crits-Christoph A."/>
            <person name="Burstein D."/>
            <person name="Anantharaman K."/>
            <person name="Lane K.R."/>
            <person name="Thomas B.C."/>
            <person name="Pan C."/>
            <person name="Northen T.R."/>
            <person name="Banfield J.F."/>
        </authorList>
    </citation>
    <scope>NUCLEOTIDE SEQUENCE [LARGE SCALE GENOMIC DNA]</scope>
    <source>
        <strain evidence="9">NP_8</strain>
    </source>
</reference>
<dbReference type="CDD" id="cd06173">
    <property type="entry name" value="MFS_MefA_like"/>
    <property type="match status" value="1"/>
</dbReference>
<feature type="transmembrane region" description="Helical" evidence="7">
    <location>
        <begin position="268"/>
        <end position="288"/>
    </location>
</feature>
<comment type="subcellular location">
    <subcellularLocation>
        <location evidence="1">Cell membrane</location>
        <topology evidence="1">Multi-pass membrane protein</topology>
    </subcellularLocation>
</comment>
<evidence type="ECO:0000259" key="8">
    <source>
        <dbReference type="PROSITE" id="PS50850"/>
    </source>
</evidence>
<organism evidence="9 10">
    <name type="scientific">Candidatus Segetimicrobium genomatis</name>
    <dbReference type="NCBI Taxonomy" id="2569760"/>
    <lineage>
        <taxon>Bacteria</taxon>
        <taxon>Bacillati</taxon>
        <taxon>Candidatus Sysuimicrobiota</taxon>
        <taxon>Candidatus Sysuimicrobiia</taxon>
        <taxon>Candidatus Sysuimicrobiales</taxon>
        <taxon>Candidatus Segetimicrobiaceae</taxon>
        <taxon>Candidatus Segetimicrobium</taxon>
    </lineage>
</organism>
<feature type="domain" description="Major facilitator superfamily (MFS) profile" evidence="8">
    <location>
        <begin position="21"/>
        <end position="408"/>
    </location>
</feature>
<dbReference type="PROSITE" id="PS50850">
    <property type="entry name" value="MFS"/>
    <property type="match status" value="1"/>
</dbReference>
<dbReference type="PANTHER" id="PTHR23513">
    <property type="entry name" value="INTEGRAL MEMBRANE EFFLUX PROTEIN-RELATED"/>
    <property type="match status" value="1"/>
</dbReference>
<evidence type="ECO:0000256" key="2">
    <source>
        <dbReference type="ARBA" id="ARBA00022448"/>
    </source>
</evidence>
<dbReference type="SUPFAM" id="SSF103473">
    <property type="entry name" value="MFS general substrate transporter"/>
    <property type="match status" value="1"/>
</dbReference>
<dbReference type="EMBL" id="VBAP01000058">
    <property type="protein sequence ID" value="TMI74528.1"/>
    <property type="molecule type" value="Genomic_DNA"/>
</dbReference>
<dbReference type="GO" id="GO:0022857">
    <property type="term" value="F:transmembrane transporter activity"/>
    <property type="evidence" value="ECO:0007669"/>
    <property type="project" value="InterPro"/>
</dbReference>
<keyword evidence="2" id="KW-0813">Transport</keyword>
<evidence type="ECO:0000256" key="7">
    <source>
        <dbReference type="SAM" id="Phobius"/>
    </source>
</evidence>
<comment type="caution">
    <text evidence="9">The sequence shown here is derived from an EMBL/GenBank/DDBJ whole genome shotgun (WGS) entry which is preliminary data.</text>
</comment>
<feature type="transmembrane region" description="Helical" evidence="7">
    <location>
        <begin position="24"/>
        <end position="50"/>
    </location>
</feature>
<keyword evidence="3" id="KW-1003">Cell membrane</keyword>
<accession>A0A537IT65</accession>
<sequence>MSVGNSERARGATFASLKHRNYRLWFAGQLVSLFGTWMQATAQGFLVFQLTRSPAYLGYVGFASGMPTWVLMLYGGVVADRVPRRTLLVITQAFMMALAFGLAALTFTGRVQPWQVAALAGGLGIANAFDAPARHAFVVDLVAREDLTNAIAMNSTMFNTATALGPAVAGVTYAAFGPVWCFTINGVSFLAVIAALLMMNLETRPDLPRLRRAGAELQEGVQYTLSHPPVRTLIVIVGMISLFGISVGTLIPAWAVKILHGNATTNGLLQSARGVGAVGSALLIAALGGSIRRGYLLTLGIFAVPLAILAFAAVTNVLGSLLVMAVVGAAMILIMNLANAMVQSQVPDALRGRVMSIYSLVFFGAMPLGALWVGGIAERIGEPRAVMVNAGVLLVLAAAMRIAAPWLREIE</sequence>
<evidence type="ECO:0000313" key="10">
    <source>
        <dbReference type="Proteomes" id="UP000318834"/>
    </source>
</evidence>
<keyword evidence="4 7" id="KW-0812">Transmembrane</keyword>
<feature type="transmembrane region" description="Helical" evidence="7">
    <location>
        <begin position="295"/>
        <end position="315"/>
    </location>
</feature>
<dbReference type="PANTHER" id="PTHR23513:SF11">
    <property type="entry name" value="STAPHYLOFERRIN A TRANSPORTER"/>
    <property type="match status" value="1"/>
</dbReference>
<feature type="transmembrane region" description="Helical" evidence="7">
    <location>
        <begin position="56"/>
        <end position="75"/>
    </location>
</feature>
<feature type="transmembrane region" description="Helical" evidence="7">
    <location>
        <begin position="87"/>
        <end position="107"/>
    </location>
</feature>
<protein>
    <submittedName>
        <fullName evidence="9">MFS transporter</fullName>
    </submittedName>
</protein>
<feature type="transmembrane region" description="Helical" evidence="7">
    <location>
        <begin position="321"/>
        <end position="342"/>
    </location>
</feature>
<feature type="transmembrane region" description="Helical" evidence="7">
    <location>
        <begin position="182"/>
        <end position="201"/>
    </location>
</feature>
<dbReference type="Gene3D" id="1.20.1250.20">
    <property type="entry name" value="MFS general substrate transporter like domains"/>
    <property type="match status" value="1"/>
</dbReference>
<dbReference type="Proteomes" id="UP000318834">
    <property type="component" value="Unassembled WGS sequence"/>
</dbReference>
<dbReference type="InterPro" id="IPR010290">
    <property type="entry name" value="TM_effector"/>
</dbReference>